<gene>
    <name evidence="1" type="ORF">AZI85_14145</name>
</gene>
<sequence length="136" mass="15258">MLSLILTLFLVGDAHAQSGMNSTKYFEAEEEPEKSNESRSFTAKVKVVREESDGVDVFFEGEKAKGAYFLSRSVEHYGKMIKDLEKSKKPKGPAVAVTADKDKNIKKVELKKVEATSDFKIPDDPNQKWDFGKPPE</sequence>
<dbReference type="EMBL" id="LUKF01000002">
    <property type="protein sequence ID" value="KYG70280.1"/>
    <property type="molecule type" value="Genomic_DNA"/>
</dbReference>
<protein>
    <submittedName>
        <fullName evidence="1">Uncharacterized protein</fullName>
    </submittedName>
</protein>
<evidence type="ECO:0000313" key="1">
    <source>
        <dbReference type="EMBL" id="KYG70280.1"/>
    </source>
</evidence>
<dbReference type="RefSeq" id="WP_063242762.1">
    <property type="nucleotide sequence ID" value="NZ_CP168967.1"/>
</dbReference>
<accession>A0A150WUR0</accession>
<proteinExistence type="predicted"/>
<reference evidence="1 2" key="1">
    <citation type="submission" date="2016-03" db="EMBL/GenBank/DDBJ databases">
        <authorList>
            <person name="Ploux O."/>
        </authorList>
    </citation>
    <scope>NUCLEOTIDE SEQUENCE [LARGE SCALE GENOMIC DNA]</scope>
    <source>
        <strain evidence="1 2">BER2</strain>
    </source>
</reference>
<evidence type="ECO:0000313" key="2">
    <source>
        <dbReference type="Proteomes" id="UP000075391"/>
    </source>
</evidence>
<dbReference type="AlphaFoldDB" id="A0A150WUR0"/>
<organism evidence="1 2">
    <name type="scientific">Bdellovibrio bacteriovorus</name>
    <dbReference type="NCBI Taxonomy" id="959"/>
    <lineage>
        <taxon>Bacteria</taxon>
        <taxon>Pseudomonadati</taxon>
        <taxon>Bdellovibrionota</taxon>
        <taxon>Bdellovibrionia</taxon>
        <taxon>Bdellovibrionales</taxon>
        <taxon>Pseudobdellovibrionaceae</taxon>
        <taxon>Bdellovibrio</taxon>
    </lineage>
</organism>
<dbReference type="Proteomes" id="UP000075391">
    <property type="component" value="Unassembled WGS sequence"/>
</dbReference>
<comment type="caution">
    <text evidence="1">The sequence shown here is derived from an EMBL/GenBank/DDBJ whole genome shotgun (WGS) entry which is preliminary data.</text>
</comment>
<dbReference type="OrthoDB" id="9342721at2"/>
<name>A0A150WUR0_BDEBC</name>